<evidence type="ECO:0000313" key="2">
    <source>
        <dbReference type="EMBL" id="HGW93306.1"/>
    </source>
</evidence>
<evidence type="ECO:0000256" key="1">
    <source>
        <dbReference type="SAM" id="Phobius"/>
    </source>
</evidence>
<gene>
    <name evidence="2" type="ORF">ENR47_03325</name>
</gene>
<comment type="caution">
    <text evidence="2">The sequence shown here is derived from an EMBL/GenBank/DDBJ whole genome shotgun (WGS) entry which is preliminary data.</text>
</comment>
<organism evidence="2">
    <name type="scientific">Oscillatoriales cyanobacterium SpSt-402</name>
    <dbReference type="NCBI Taxonomy" id="2282168"/>
    <lineage>
        <taxon>Bacteria</taxon>
        <taxon>Bacillati</taxon>
        <taxon>Cyanobacteriota</taxon>
        <taxon>Cyanophyceae</taxon>
        <taxon>Oscillatoriophycideae</taxon>
        <taxon>Oscillatoriales</taxon>
    </lineage>
</organism>
<name>A0A832M4H9_9CYAN</name>
<protein>
    <submittedName>
        <fullName evidence="2">Uncharacterized protein</fullName>
    </submittedName>
</protein>
<dbReference type="AlphaFoldDB" id="A0A832M4H9"/>
<dbReference type="EMBL" id="DSRD01000215">
    <property type="protein sequence ID" value="HGW93306.1"/>
    <property type="molecule type" value="Genomic_DNA"/>
</dbReference>
<keyword evidence="1" id="KW-0812">Transmembrane</keyword>
<proteinExistence type="predicted"/>
<feature type="transmembrane region" description="Helical" evidence="1">
    <location>
        <begin position="25"/>
        <end position="44"/>
    </location>
</feature>
<sequence>MAKELQPHNLVEIYHNARHARFNRWVFSLLAMGSAIAGFGFFISDLPVRLQLSLAAWTGSIVLVNRAATASKDADKYSRRVSALGGINHHHGHSQQRSREPIR</sequence>
<feature type="transmembrane region" description="Helical" evidence="1">
    <location>
        <begin position="50"/>
        <end position="69"/>
    </location>
</feature>
<keyword evidence="1" id="KW-0472">Membrane</keyword>
<keyword evidence="1" id="KW-1133">Transmembrane helix</keyword>
<reference evidence="2" key="1">
    <citation type="journal article" date="2020" name="mSystems">
        <title>Genome- and Community-Level Interaction Insights into Carbon Utilization and Element Cycling Functions of Hydrothermarchaeota in Hydrothermal Sediment.</title>
        <authorList>
            <person name="Zhou Z."/>
            <person name="Liu Y."/>
            <person name="Xu W."/>
            <person name="Pan J."/>
            <person name="Luo Z.H."/>
            <person name="Li M."/>
        </authorList>
    </citation>
    <scope>NUCLEOTIDE SEQUENCE [LARGE SCALE GENOMIC DNA]</scope>
    <source>
        <strain evidence="2">SpSt-402</strain>
    </source>
</reference>
<accession>A0A832M4H9</accession>